<evidence type="ECO:0000313" key="3">
    <source>
        <dbReference type="EnsemblMetazoa" id="CapteP192687"/>
    </source>
</evidence>
<accession>R7TZT3</accession>
<keyword evidence="4" id="KW-1185">Reference proteome</keyword>
<organism evidence="1">
    <name type="scientific">Capitella teleta</name>
    <name type="common">Polychaete worm</name>
    <dbReference type="NCBI Taxonomy" id="283909"/>
    <lineage>
        <taxon>Eukaryota</taxon>
        <taxon>Metazoa</taxon>
        <taxon>Spiralia</taxon>
        <taxon>Lophotrochozoa</taxon>
        <taxon>Annelida</taxon>
        <taxon>Polychaeta</taxon>
        <taxon>Sedentaria</taxon>
        <taxon>Scolecida</taxon>
        <taxon>Capitellidae</taxon>
        <taxon>Capitella</taxon>
    </lineage>
</organism>
<dbReference type="EMBL" id="AMQN01011312">
    <property type="status" value="NOT_ANNOTATED_CDS"/>
    <property type="molecule type" value="Genomic_DNA"/>
</dbReference>
<dbReference type="EnsemblMetazoa" id="CapteT206633">
    <property type="protein sequence ID" value="CapteP206633"/>
    <property type="gene ID" value="CapteG206633"/>
</dbReference>
<dbReference type="AlphaFoldDB" id="R7TZT3"/>
<evidence type="ECO:0000313" key="1">
    <source>
        <dbReference type="EMBL" id="ELT96445.1"/>
    </source>
</evidence>
<dbReference type="HOGENOM" id="CLU_134615_0_0_1"/>
<reference evidence="1 4" key="2">
    <citation type="journal article" date="2013" name="Nature">
        <title>Insights into bilaterian evolution from three spiralian genomes.</title>
        <authorList>
            <person name="Simakov O."/>
            <person name="Marletaz F."/>
            <person name="Cho S.J."/>
            <person name="Edsinger-Gonzales E."/>
            <person name="Havlak P."/>
            <person name="Hellsten U."/>
            <person name="Kuo D.H."/>
            <person name="Larsson T."/>
            <person name="Lv J."/>
            <person name="Arendt D."/>
            <person name="Savage R."/>
            <person name="Osoegawa K."/>
            <person name="de Jong P."/>
            <person name="Grimwood J."/>
            <person name="Chapman J.A."/>
            <person name="Shapiro H."/>
            <person name="Aerts A."/>
            <person name="Otillar R.P."/>
            <person name="Terry A.Y."/>
            <person name="Boore J.L."/>
            <person name="Grigoriev I.V."/>
            <person name="Lindberg D.R."/>
            <person name="Seaver E.C."/>
            <person name="Weisblat D.A."/>
            <person name="Putnam N.H."/>
            <person name="Rokhsar D.S."/>
        </authorList>
    </citation>
    <scope>NUCLEOTIDE SEQUENCE</scope>
    <source>
        <strain evidence="1 4">I ESC-2004</strain>
    </source>
</reference>
<protein>
    <submittedName>
        <fullName evidence="1 3">Uncharacterized protein</fullName>
    </submittedName>
</protein>
<dbReference type="EMBL" id="KB299580">
    <property type="protein sequence ID" value="ELU07839.1"/>
    <property type="molecule type" value="Genomic_DNA"/>
</dbReference>
<evidence type="ECO:0000313" key="2">
    <source>
        <dbReference type="EMBL" id="ELU07839.1"/>
    </source>
</evidence>
<gene>
    <name evidence="1" type="ORF">CAPTEDRAFT_192687</name>
    <name evidence="2" type="ORF">CAPTEDRAFT_206633</name>
</gene>
<reference evidence="4" key="1">
    <citation type="submission" date="2012-12" db="EMBL/GenBank/DDBJ databases">
        <authorList>
            <person name="Hellsten U."/>
            <person name="Grimwood J."/>
            <person name="Chapman J.A."/>
            <person name="Shapiro H."/>
            <person name="Aerts A."/>
            <person name="Otillar R.P."/>
            <person name="Terry A.Y."/>
            <person name="Boore J.L."/>
            <person name="Simakov O."/>
            <person name="Marletaz F."/>
            <person name="Cho S.-J."/>
            <person name="Edsinger-Gonzales E."/>
            <person name="Havlak P."/>
            <person name="Kuo D.-H."/>
            <person name="Larsson T."/>
            <person name="Lv J."/>
            <person name="Arendt D."/>
            <person name="Savage R."/>
            <person name="Osoegawa K."/>
            <person name="de Jong P."/>
            <person name="Lindberg D.R."/>
            <person name="Seaver E.C."/>
            <person name="Weisblat D.A."/>
            <person name="Putnam N.H."/>
            <person name="Grigoriev I.V."/>
            <person name="Rokhsar D.S."/>
        </authorList>
    </citation>
    <scope>NUCLEOTIDE SEQUENCE</scope>
    <source>
        <strain evidence="4">I ESC-2004</strain>
    </source>
</reference>
<dbReference type="EMBL" id="KB308820">
    <property type="protein sequence ID" value="ELT96445.1"/>
    <property type="molecule type" value="Genomic_DNA"/>
</dbReference>
<dbReference type="EnsemblMetazoa" id="CapteT192687">
    <property type="protein sequence ID" value="CapteP192687"/>
    <property type="gene ID" value="CapteG192687"/>
</dbReference>
<sequence>MNQTNFTSLPEEPSNDSAMITRFTFVACFFSAILVACNCDHADENIVSVSKLGLDKNCSDICRKETPSCTWEDGSSVSEEEDKISETCMNDATECYLNCTNTEADENHAVSNIKVSELSMDATCVNECRPETPDCTRTGDYISQKCLDHPKMLDCYSTCTGAVEPQDLI</sequence>
<evidence type="ECO:0000313" key="4">
    <source>
        <dbReference type="Proteomes" id="UP000014760"/>
    </source>
</evidence>
<reference evidence="3" key="3">
    <citation type="submission" date="2015-06" db="UniProtKB">
        <authorList>
            <consortium name="EnsemblMetazoa"/>
        </authorList>
    </citation>
    <scope>IDENTIFICATION</scope>
</reference>
<name>R7TZT3_CAPTE</name>
<dbReference type="EMBL" id="AMQN01022081">
    <property type="status" value="NOT_ANNOTATED_CDS"/>
    <property type="molecule type" value="Genomic_DNA"/>
</dbReference>
<dbReference type="Proteomes" id="UP000014760">
    <property type="component" value="Unassembled WGS sequence"/>
</dbReference>
<proteinExistence type="predicted"/>